<gene>
    <name evidence="1" type="ORF">MMYC01_205499</name>
</gene>
<accession>A0A175W3F0</accession>
<evidence type="ECO:0000313" key="1">
    <source>
        <dbReference type="EMBL" id="KXX78193.1"/>
    </source>
</evidence>
<sequence>MYSFGKPIDYEVERSFIWKGLEGSGLSIRGLNAAELDNQVKLMQKRGYRDHIRVDMAVEIEAGDELRNRT</sequence>
<dbReference type="OrthoDB" id="4589877at2759"/>
<organism evidence="1 2">
    <name type="scientific">Madurella mycetomatis</name>
    <dbReference type="NCBI Taxonomy" id="100816"/>
    <lineage>
        <taxon>Eukaryota</taxon>
        <taxon>Fungi</taxon>
        <taxon>Dikarya</taxon>
        <taxon>Ascomycota</taxon>
        <taxon>Pezizomycotina</taxon>
        <taxon>Sordariomycetes</taxon>
        <taxon>Sordariomycetidae</taxon>
        <taxon>Sordariales</taxon>
        <taxon>Sordariales incertae sedis</taxon>
        <taxon>Madurella</taxon>
    </lineage>
</organism>
<dbReference type="STRING" id="100816.A0A175W3F0"/>
<dbReference type="AlphaFoldDB" id="A0A175W3F0"/>
<proteinExistence type="predicted"/>
<dbReference type="EMBL" id="LCTW02000130">
    <property type="protein sequence ID" value="KXX78193.1"/>
    <property type="molecule type" value="Genomic_DNA"/>
</dbReference>
<name>A0A175W3F0_9PEZI</name>
<keyword evidence="2" id="KW-1185">Reference proteome</keyword>
<dbReference type="VEuPathDB" id="FungiDB:MMYC01_205499"/>
<comment type="caution">
    <text evidence="1">The sequence shown here is derived from an EMBL/GenBank/DDBJ whole genome shotgun (WGS) entry which is preliminary data.</text>
</comment>
<reference evidence="1 2" key="1">
    <citation type="journal article" date="2016" name="Genome Announc.">
        <title>Genome Sequence of Madurella mycetomatis mm55, Isolated from a Human Mycetoma Case in Sudan.</title>
        <authorList>
            <person name="Smit S."/>
            <person name="Derks M.F."/>
            <person name="Bervoets S."/>
            <person name="Fahal A."/>
            <person name="van Leeuwen W."/>
            <person name="van Belkum A."/>
            <person name="van de Sande W.W."/>
        </authorList>
    </citation>
    <scope>NUCLEOTIDE SEQUENCE [LARGE SCALE GENOMIC DNA]</scope>
    <source>
        <strain evidence="2">mm55</strain>
    </source>
</reference>
<evidence type="ECO:0000313" key="2">
    <source>
        <dbReference type="Proteomes" id="UP000078237"/>
    </source>
</evidence>
<protein>
    <submittedName>
        <fullName evidence="1">Uncharacterized protein</fullName>
    </submittedName>
</protein>
<dbReference type="Proteomes" id="UP000078237">
    <property type="component" value="Unassembled WGS sequence"/>
</dbReference>